<evidence type="ECO:0008006" key="5">
    <source>
        <dbReference type="Google" id="ProtNLM"/>
    </source>
</evidence>
<dbReference type="EMBL" id="JAEINI020000003">
    <property type="protein sequence ID" value="MCB5226400.1"/>
    <property type="molecule type" value="Genomic_DNA"/>
</dbReference>
<keyword evidence="1" id="KW-1133">Transmembrane helix</keyword>
<dbReference type="Gene3D" id="2.60.120.200">
    <property type="match status" value="1"/>
</dbReference>
<sequence length="249" mass="26253">MKFVRLLALAAMAAISTQASAGLIAAYDFNGNAANNTASSAYNLATVGAADFSKQAYFSDGNGANYLNVTGPGGLTDWTLSLWLFTEQANQGQFKGIFSNLAGPTNANSWQIDSFDGDYRLISANGANSTIGAAVANDWQHIVVQKFSGSNARLYFNGAFVQNIGYNPGGLQNFRVGINRATTESYTGYIDNIQIWNDSLLSAEAVAGLYRTGPGASTVSDTVAVPAPATLLLFGFGLIMAVRTRLGKK</sequence>
<comment type="caution">
    <text evidence="3">The sequence shown here is derived from an EMBL/GenBank/DDBJ whole genome shotgun (WGS) entry which is preliminary data.</text>
</comment>
<evidence type="ECO:0000313" key="4">
    <source>
        <dbReference type="Proteomes" id="UP000633814"/>
    </source>
</evidence>
<dbReference type="Pfam" id="PF13385">
    <property type="entry name" value="Laminin_G_3"/>
    <property type="match status" value="1"/>
</dbReference>
<feature type="chain" id="PRO_5046859513" description="LamG domain-containing protein" evidence="2">
    <location>
        <begin position="22"/>
        <end position="249"/>
    </location>
</feature>
<dbReference type="RefSeq" id="WP_226750493.1">
    <property type="nucleotide sequence ID" value="NZ_JAEINI020000003.1"/>
</dbReference>
<proteinExistence type="predicted"/>
<reference evidence="3 4" key="1">
    <citation type="submission" date="2021-10" db="EMBL/GenBank/DDBJ databases">
        <title>Alishewanella koreense sp. nov. isolated from seawater of southwestern coast in South Korea and the proposal for the reclassification of Rheinheimera perlucida and Rheinheimera tuosuensis as Arsukibacterium perlucida and Arsukibacterium tuosuensis.</title>
        <authorList>
            <person name="Kim K.H."/>
            <person name="Ruan W."/>
            <person name="Kim K.R."/>
            <person name="Baek J.H."/>
            <person name="Jeon C.O."/>
        </authorList>
    </citation>
    <scope>NUCLEOTIDE SEQUENCE [LARGE SCALE GENOMIC DNA]</scope>
    <source>
        <strain evidence="3 4">16-MA</strain>
    </source>
</reference>
<dbReference type="SUPFAM" id="SSF49899">
    <property type="entry name" value="Concanavalin A-like lectins/glucanases"/>
    <property type="match status" value="1"/>
</dbReference>
<evidence type="ECO:0000256" key="1">
    <source>
        <dbReference type="SAM" id="Phobius"/>
    </source>
</evidence>
<dbReference type="InterPro" id="IPR013320">
    <property type="entry name" value="ConA-like_dom_sf"/>
</dbReference>
<organism evidence="3 4">
    <name type="scientific">Alishewanella maricola</name>
    <dbReference type="NCBI Taxonomy" id="2795740"/>
    <lineage>
        <taxon>Bacteria</taxon>
        <taxon>Pseudomonadati</taxon>
        <taxon>Pseudomonadota</taxon>
        <taxon>Gammaproteobacteria</taxon>
        <taxon>Alteromonadales</taxon>
        <taxon>Alteromonadaceae</taxon>
        <taxon>Alishewanella</taxon>
    </lineage>
</organism>
<feature type="signal peptide" evidence="2">
    <location>
        <begin position="1"/>
        <end position="21"/>
    </location>
</feature>
<keyword evidence="1" id="KW-0812">Transmembrane</keyword>
<gene>
    <name evidence="3" type="ORF">JAO78_006190</name>
</gene>
<keyword evidence="2" id="KW-0732">Signal</keyword>
<name>A0ABS8C328_9ALTE</name>
<accession>A0ABS8C328</accession>
<protein>
    <recommendedName>
        <fullName evidence="5">LamG domain-containing protein</fullName>
    </recommendedName>
</protein>
<feature type="transmembrane region" description="Helical" evidence="1">
    <location>
        <begin position="223"/>
        <end position="242"/>
    </location>
</feature>
<keyword evidence="1" id="KW-0472">Membrane</keyword>
<dbReference type="Proteomes" id="UP000633814">
    <property type="component" value="Unassembled WGS sequence"/>
</dbReference>
<evidence type="ECO:0000256" key="2">
    <source>
        <dbReference type="SAM" id="SignalP"/>
    </source>
</evidence>
<keyword evidence="4" id="KW-1185">Reference proteome</keyword>
<evidence type="ECO:0000313" key="3">
    <source>
        <dbReference type="EMBL" id="MCB5226400.1"/>
    </source>
</evidence>